<name>A0ABQ4YG38_9ASTR</name>
<feature type="compositionally biased region" description="Polar residues" evidence="1">
    <location>
        <begin position="46"/>
        <end position="56"/>
    </location>
</feature>
<evidence type="ECO:0000256" key="1">
    <source>
        <dbReference type="SAM" id="MobiDB-lite"/>
    </source>
</evidence>
<proteinExistence type="predicted"/>
<evidence type="ECO:0000313" key="2">
    <source>
        <dbReference type="EMBL" id="GJS76430.1"/>
    </source>
</evidence>
<dbReference type="Proteomes" id="UP001151760">
    <property type="component" value="Unassembled WGS sequence"/>
</dbReference>
<organism evidence="2 3">
    <name type="scientific">Tanacetum coccineum</name>
    <dbReference type="NCBI Taxonomy" id="301880"/>
    <lineage>
        <taxon>Eukaryota</taxon>
        <taxon>Viridiplantae</taxon>
        <taxon>Streptophyta</taxon>
        <taxon>Embryophyta</taxon>
        <taxon>Tracheophyta</taxon>
        <taxon>Spermatophyta</taxon>
        <taxon>Magnoliopsida</taxon>
        <taxon>eudicotyledons</taxon>
        <taxon>Gunneridae</taxon>
        <taxon>Pentapetalae</taxon>
        <taxon>asterids</taxon>
        <taxon>campanulids</taxon>
        <taxon>Asterales</taxon>
        <taxon>Asteraceae</taxon>
        <taxon>Asteroideae</taxon>
        <taxon>Anthemideae</taxon>
        <taxon>Anthemidinae</taxon>
        <taxon>Tanacetum</taxon>
    </lineage>
</organism>
<evidence type="ECO:0000313" key="3">
    <source>
        <dbReference type="Proteomes" id="UP001151760"/>
    </source>
</evidence>
<comment type="caution">
    <text evidence="2">The sequence shown here is derived from an EMBL/GenBank/DDBJ whole genome shotgun (WGS) entry which is preliminary data.</text>
</comment>
<keyword evidence="3" id="KW-1185">Reference proteome</keyword>
<gene>
    <name evidence="2" type="ORF">Tco_0726311</name>
</gene>
<sequence length="422" mass="47665">MDPLHLKPLLAPQFNLAAQPNPMAPRPPTQQPGIGLPNSMDPPSAQYFSPQGNQSMRPPPQSGCLPSQGVGGPSFLAGGGLAGPGLSNSYVSGDWLGGRGYTVLEIIQDKVFDRLHDEDAVSLCCLGILQLVLLGVEAKRRILDVKVKREDYVNYTEFLNDPHQHMNAWMELLIRSRRNNALWTVAYTNTISVHPENQRFLIETDLLNIELGMVQSCTGSYLAWSVVNWAWDPRYYLNGFRVEGYGSACVLLDSWTTPARPGIIVTGFWIKVDDSSCVRFEERKEGVNCRSESSISRLNSHGSVLLLKLASIRDSTANKLCDKMMRWWAGLYITQFNEMEDRVRQLAMMNLAHQFNDASIAKDELRKAYEECRDIPLEQRAVIEIFLKIESDLDYEMNRELLCNGAKLEKQIRDKNGWIQQI</sequence>
<protein>
    <submittedName>
        <fullName evidence="2">Uncharacterized protein</fullName>
    </submittedName>
</protein>
<accession>A0ABQ4YG38</accession>
<reference evidence="2" key="1">
    <citation type="journal article" date="2022" name="Int. J. Mol. Sci.">
        <title>Draft Genome of Tanacetum Coccineum: Genomic Comparison of Closely Related Tanacetum-Family Plants.</title>
        <authorList>
            <person name="Yamashiro T."/>
            <person name="Shiraishi A."/>
            <person name="Nakayama K."/>
            <person name="Satake H."/>
        </authorList>
    </citation>
    <scope>NUCLEOTIDE SEQUENCE</scope>
</reference>
<dbReference type="EMBL" id="BQNB010010375">
    <property type="protein sequence ID" value="GJS76430.1"/>
    <property type="molecule type" value="Genomic_DNA"/>
</dbReference>
<reference evidence="2" key="2">
    <citation type="submission" date="2022-01" db="EMBL/GenBank/DDBJ databases">
        <authorList>
            <person name="Yamashiro T."/>
            <person name="Shiraishi A."/>
            <person name="Satake H."/>
            <person name="Nakayama K."/>
        </authorList>
    </citation>
    <scope>NUCLEOTIDE SEQUENCE</scope>
</reference>
<feature type="region of interest" description="Disordered" evidence="1">
    <location>
        <begin position="17"/>
        <end position="69"/>
    </location>
</feature>